<dbReference type="InterPro" id="IPR006501">
    <property type="entry name" value="Pectinesterase_inhib_dom"/>
</dbReference>
<gene>
    <name evidence="5" type="ORF">GUJ93_ZPchr0010g9082</name>
</gene>
<dbReference type="Proteomes" id="UP000729402">
    <property type="component" value="Unassembled WGS sequence"/>
</dbReference>
<dbReference type="PANTHER" id="PTHR31707">
    <property type="entry name" value="PECTINESTERASE"/>
    <property type="match status" value="1"/>
</dbReference>
<dbReference type="CDD" id="cd15798">
    <property type="entry name" value="PMEI-like_3"/>
    <property type="match status" value="1"/>
</dbReference>
<feature type="compositionally biased region" description="Polar residues" evidence="2">
    <location>
        <begin position="434"/>
        <end position="450"/>
    </location>
</feature>
<dbReference type="Pfam" id="PF04043">
    <property type="entry name" value="PMEI"/>
    <property type="match status" value="1"/>
</dbReference>
<dbReference type="GO" id="GO:0042545">
    <property type="term" value="P:cell wall modification"/>
    <property type="evidence" value="ECO:0007669"/>
    <property type="project" value="InterPro"/>
</dbReference>
<evidence type="ECO:0000313" key="6">
    <source>
        <dbReference type="Proteomes" id="UP000729402"/>
    </source>
</evidence>
<keyword evidence="3" id="KW-1133">Transmembrane helix</keyword>
<reference evidence="5" key="2">
    <citation type="submission" date="2021-02" db="EMBL/GenBank/DDBJ databases">
        <authorList>
            <person name="Kimball J.A."/>
            <person name="Haas M.W."/>
            <person name="Macchietto M."/>
            <person name="Kono T."/>
            <person name="Duquette J."/>
            <person name="Shao M."/>
        </authorList>
    </citation>
    <scope>NUCLEOTIDE SEQUENCE</scope>
    <source>
        <tissue evidence="5">Fresh leaf tissue</tissue>
    </source>
</reference>
<dbReference type="SMART" id="SM00856">
    <property type="entry name" value="PMEI"/>
    <property type="match status" value="1"/>
</dbReference>
<feature type="compositionally biased region" description="Low complexity" evidence="2">
    <location>
        <begin position="520"/>
        <end position="541"/>
    </location>
</feature>
<feature type="region of interest" description="Disordered" evidence="2">
    <location>
        <begin position="410"/>
        <end position="578"/>
    </location>
</feature>
<dbReference type="FunFam" id="1.20.140.40:FF:000001">
    <property type="entry name" value="Pectinesterase"/>
    <property type="match status" value="1"/>
</dbReference>
<accession>A0A8J5WCR7</accession>
<feature type="compositionally biased region" description="Polar residues" evidence="2">
    <location>
        <begin position="547"/>
        <end position="560"/>
    </location>
</feature>
<keyword evidence="1" id="KW-0378">Hydrolase</keyword>
<evidence type="ECO:0000256" key="1">
    <source>
        <dbReference type="ARBA" id="ARBA00022801"/>
    </source>
</evidence>
<keyword evidence="6" id="KW-1185">Reference proteome</keyword>
<feature type="compositionally biased region" description="Low complexity" evidence="2">
    <location>
        <begin position="54"/>
        <end position="65"/>
    </location>
</feature>
<reference evidence="5" key="1">
    <citation type="journal article" date="2021" name="bioRxiv">
        <title>Whole Genome Assembly and Annotation of Northern Wild Rice, Zizania palustris L., Supports a Whole Genome Duplication in the Zizania Genus.</title>
        <authorList>
            <person name="Haas M."/>
            <person name="Kono T."/>
            <person name="Macchietto M."/>
            <person name="Millas R."/>
            <person name="McGilp L."/>
            <person name="Shao M."/>
            <person name="Duquette J."/>
            <person name="Hirsch C.N."/>
            <person name="Kimball J."/>
        </authorList>
    </citation>
    <scope>NUCLEOTIDE SEQUENCE</scope>
    <source>
        <tissue evidence="5">Fresh leaf tissue</tissue>
    </source>
</reference>
<keyword evidence="3" id="KW-0812">Transmembrane</keyword>
<evidence type="ECO:0000256" key="2">
    <source>
        <dbReference type="SAM" id="MobiDB-lite"/>
    </source>
</evidence>
<sequence>MSTAFSDFEPLAERRRVERQRQERRRVMVAFGGASVVLIIIVMGGAAVAYNASSSGDASDSSASPSGGGTPHPGLRGVSKIIKTMCAQTDYRDTCEKSLAKAAANTSASSPKDVIRASVAVIGDAVRKAFDRSGEIVSDDPRVKAAVADCKEIYENARDDLAHTLGSIDAGGVDGITKSGYQLLVWLSAVIAHQETCIDGFPDGDLKEKVRDAMESGRELTSNALAIVGKASSYLAALNLPSAVASSHRQLISFSFDEDTPKRPKKVNPSSENDLPLWVNRQERRLLKGKFQNKLTPNVVVAKDSSGKFKTINDALAAMPKNYKGRYVIYVKEGVYEEYVTITKAMVNVTMYGDSAKKTIVTGNRNFVDGYTTYKTATFNAKGDGFIGIAMGSGTRPARRSTRRWRCWCSRTGPSSSTASWRGIRIRSMHTPRRSSTVTALSPAPSTLSSETRRQCSRTASLHSAARSTISRTSPRRRAAPTAARPRASYSSTAASPPSWRSRTSPPVSPCAATSPARGASTRARSSWTPTSPPSSTRPATYRGAATSVSRRCGTPSTATRGLAPPRTAASAGRGTRR</sequence>
<dbReference type="Pfam" id="PF01095">
    <property type="entry name" value="Pectinesterase"/>
    <property type="match status" value="1"/>
</dbReference>
<dbReference type="AlphaFoldDB" id="A0A8J5WCR7"/>
<feature type="compositionally biased region" description="Basic residues" evidence="2">
    <location>
        <begin position="424"/>
        <end position="433"/>
    </location>
</feature>
<dbReference type="NCBIfam" id="TIGR01614">
    <property type="entry name" value="PME_inhib"/>
    <property type="match status" value="1"/>
</dbReference>
<dbReference type="EMBL" id="JAAALK010000082">
    <property type="protein sequence ID" value="KAG8087486.1"/>
    <property type="molecule type" value="Genomic_DNA"/>
</dbReference>
<name>A0A8J5WCR7_ZIZPA</name>
<feature type="compositionally biased region" description="Low complexity" evidence="2">
    <location>
        <begin position="464"/>
        <end position="473"/>
    </location>
</feature>
<dbReference type="OrthoDB" id="1935833at2759"/>
<feature type="transmembrane region" description="Helical" evidence="3">
    <location>
        <begin position="27"/>
        <end position="50"/>
    </location>
</feature>
<feature type="compositionally biased region" description="Low complexity" evidence="2">
    <location>
        <begin position="480"/>
        <end position="506"/>
    </location>
</feature>
<protein>
    <recommendedName>
        <fullName evidence="4">Pectinesterase inhibitor domain-containing protein</fullName>
    </recommendedName>
</protein>
<dbReference type="GO" id="GO:0030599">
    <property type="term" value="F:pectinesterase activity"/>
    <property type="evidence" value="ECO:0007669"/>
    <property type="project" value="InterPro"/>
</dbReference>
<feature type="domain" description="Pectinesterase inhibitor" evidence="4">
    <location>
        <begin position="77"/>
        <end position="227"/>
    </location>
</feature>
<comment type="caution">
    <text evidence="5">The sequence shown here is derived from an EMBL/GenBank/DDBJ whole genome shotgun (WGS) entry which is preliminary data.</text>
</comment>
<feature type="region of interest" description="Disordered" evidence="2">
    <location>
        <begin position="54"/>
        <end position="76"/>
    </location>
</feature>
<dbReference type="InterPro" id="IPR000070">
    <property type="entry name" value="Pectinesterase_cat"/>
</dbReference>
<evidence type="ECO:0000256" key="3">
    <source>
        <dbReference type="SAM" id="Phobius"/>
    </source>
</evidence>
<evidence type="ECO:0000313" key="5">
    <source>
        <dbReference type="EMBL" id="KAG8087486.1"/>
    </source>
</evidence>
<keyword evidence="3" id="KW-0472">Membrane</keyword>
<dbReference type="GO" id="GO:0004857">
    <property type="term" value="F:enzyme inhibitor activity"/>
    <property type="evidence" value="ECO:0007669"/>
    <property type="project" value="InterPro"/>
</dbReference>
<proteinExistence type="predicted"/>
<evidence type="ECO:0000259" key="4">
    <source>
        <dbReference type="SMART" id="SM00856"/>
    </source>
</evidence>
<feature type="compositionally biased region" description="Low complexity" evidence="2">
    <location>
        <begin position="567"/>
        <end position="578"/>
    </location>
</feature>
<organism evidence="5 6">
    <name type="scientific">Zizania palustris</name>
    <name type="common">Northern wild rice</name>
    <dbReference type="NCBI Taxonomy" id="103762"/>
    <lineage>
        <taxon>Eukaryota</taxon>
        <taxon>Viridiplantae</taxon>
        <taxon>Streptophyta</taxon>
        <taxon>Embryophyta</taxon>
        <taxon>Tracheophyta</taxon>
        <taxon>Spermatophyta</taxon>
        <taxon>Magnoliopsida</taxon>
        <taxon>Liliopsida</taxon>
        <taxon>Poales</taxon>
        <taxon>Poaceae</taxon>
        <taxon>BOP clade</taxon>
        <taxon>Oryzoideae</taxon>
        <taxon>Oryzeae</taxon>
        <taxon>Zizaniinae</taxon>
        <taxon>Zizania</taxon>
    </lineage>
</organism>